<feature type="region of interest" description="Disordered" evidence="1">
    <location>
        <begin position="161"/>
        <end position="182"/>
    </location>
</feature>
<dbReference type="EMBL" id="FXAZ01000005">
    <property type="protein sequence ID" value="SMG53188.1"/>
    <property type="molecule type" value="Genomic_DNA"/>
</dbReference>
<dbReference type="RefSeq" id="WP_085496221.1">
    <property type="nucleotide sequence ID" value="NZ_FXAZ01000005.1"/>
</dbReference>
<proteinExistence type="predicted"/>
<evidence type="ECO:0000313" key="2">
    <source>
        <dbReference type="EMBL" id="SMG53188.1"/>
    </source>
</evidence>
<protein>
    <recommendedName>
        <fullName evidence="4">Copper amine oxidase N-terminal domain-containing protein</fullName>
    </recommendedName>
</protein>
<reference evidence="2 3" key="1">
    <citation type="submission" date="2017-04" db="EMBL/GenBank/DDBJ databases">
        <authorList>
            <person name="Afonso C.L."/>
            <person name="Miller P.J."/>
            <person name="Scott M.A."/>
            <person name="Spackman E."/>
            <person name="Goraichik I."/>
            <person name="Dimitrov K.M."/>
            <person name="Suarez D.L."/>
            <person name="Swayne D.E."/>
        </authorList>
    </citation>
    <scope>NUCLEOTIDE SEQUENCE [LARGE SCALE GENOMIC DNA]</scope>
    <source>
        <strain evidence="2 3">11</strain>
    </source>
</reference>
<accession>A0A1X7LH39</accession>
<dbReference type="Proteomes" id="UP000193834">
    <property type="component" value="Unassembled WGS sequence"/>
</dbReference>
<dbReference type="SUPFAM" id="SSF55383">
    <property type="entry name" value="Copper amine oxidase, domain N"/>
    <property type="match status" value="1"/>
</dbReference>
<keyword evidence="3" id="KW-1185">Reference proteome</keyword>
<gene>
    <name evidence="2" type="ORF">SAMN06295960_3455</name>
</gene>
<sequence>MKKWIIVGLCAAVLGGGTAVWASGSSLVGKKVERIVSLYVGDTKVNTDAIIIDGVTYAPVRKVGEITGLQVNYESGTVKLNRKNAGDNSSNTSNLTRIEEINARLQANKEKMKSNSQSIGESEKKLGELRAKYGSDQTGLQSDKDYKYHLAFVKAAKAENADIEKENESLNKEKQQLLAMNK</sequence>
<feature type="compositionally biased region" description="Basic and acidic residues" evidence="1">
    <location>
        <begin position="161"/>
        <end position="175"/>
    </location>
</feature>
<dbReference type="AlphaFoldDB" id="A0A1X7LH39"/>
<organism evidence="2 3">
    <name type="scientific">Paenibacillus aquistagni</name>
    <dbReference type="NCBI Taxonomy" id="1852522"/>
    <lineage>
        <taxon>Bacteria</taxon>
        <taxon>Bacillati</taxon>
        <taxon>Bacillota</taxon>
        <taxon>Bacilli</taxon>
        <taxon>Bacillales</taxon>
        <taxon>Paenibacillaceae</taxon>
        <taxon>Paenibacillus</taxon>
    </lineage>
</organism>
<evidence type="ECO:0000256" key="1">
    <source>
        <dbReference type="SAM" id="MobiDB-lite"/>
    </source>
</evidence>
<evidence type="ECO:0000313" key="3">
    <source>
        <dbReference type="Proteomes" id="UP000193834"/>
    </source>
</evidence>
<evidence type="ECO:0008006" key="4">
    <source>
        <dbReference type="Google" id="ProtNLM"/>
    </source>
</evidence>
<dbReference type="InterPro" id="IPR036582">
    <property type="entry name" value="Mao_N_sf"/>
</dbReference>
<name>A0A1X7LH39_9BACL</name>